<dbReference type="AlphaFoldDB" id="A0A7X4GPI4"/>
<evidence type="ECO:0000313" key="1">
    <source>
        <dbReference type="EMBL" id="MYM67287.1"/>
    </source>
</evidence>
<dbReference type="RefSeq" id="WP_161013839.1">
    <property type="nucleotide sequence ID" value="NZ_WWCK01000003.1"/>
</dbReference>
<accession>A0A7X4GPI4</accession>
<dbReference type="Proteomes" id="UP000450012">
    <property type="component" value="Unassembled WGS sequence"/>
</dbReference>
<reference evidence="1 2" key="1">
    <citation type="submission" date="2019-12" db="EMBL/GenBank/DDBJ databases">
        <title>Novel species isolated from a subtropical stream in China.</title>
        <authorList>
            <person name="Lu H."/>
        </authorList>
    </citation>
    <scope>NUCLEOTIDE SEQUENCE [LARGE SCALE GENOMIC DNA]</scope>
    <source>
        <strain evidence="1 2">FT55W</strain>
    </source>
</reference>
<evidence type="ECO:0000313" key="2">
    <source>
        <dbReference type="Proteomes" id="UP000450012"/>
    </source>
</evidence>
<comment type="caution">
    <text evidence="1">The sequence shown here is derived from an EMBL/GenBank/DDBJ whole genome shotgun (WGS) entry which is preliminary data.</text>
</comment>
<proteinExistence type="predicted"/>
<sequence>MSLKSDILAVTLAGAVLLGAAWYAKKKVTGAVAGVGDAVKGTFNGAAGAVDGWINAAGQWVTGDAGWTNQNGHSPQYNYQIPPDFGVIDPSTWE</sequence>
<gene>
    <name evidence="1" type="ORF">GTP45_10640</name>
</gene>
<dbReference type="EMBL" id="WWCK01000003">
    <property type="protein sequence ID" value="MYM67287.1"/>
    <property type="molecule type" value="Genomic_DNA"/>
</dbReference>
<keyword evidence="2" id="KW-1185">Reference proteome</keyword>
<name>A0A7X4GPI4_9BURK</name>
<organism evidence="1 2">
    <name type="scientific">Duganella rivi</name>
    <dbReference type="NCBI Taxonomy" id="2666083"/>
    <lineage>
        <taxon>Bacteria</taxon>
        <taxon>Pseudomonadati</taxon>
        <taxon>Pseudomonadota</taxon>
        <taxon>Betaproteobacteria</taxon>
        <taxon>Burkholderiales</taxon>
        <taxon>Oxalobacteraceae</taxon>
        <taxon>Telluria group</taxon>
        <taxon>Duganella</taxon>
    </lineage>
</organism>
<protein>
    <submittedName>
        <fullName evidence="1">Uncharacterized protein</fullName>
    </submittedName>
</protein>